<dbReference type="PROSITE" id="PS50089">
    <property type="entry name" value="ZF_RING_2"/>
    <property type="match status" value="1"/>
</dbReference>
<dbReference type="AlphaFoldDB" id="A0AAW2LSS6"/>
<dbReference type="EMBL" id="JACGWM010000016">
    <property type="protein sequence ID" value="KAL0321763.1"/>
    <property type="molecule type" value="Genomic_DNA"/>
</dbReference>
<sequence>MKLLPPASPPARGCSAAKQRRQKPQWLQPEFRHQLGDHPCSLVMCFNMRAWHKFHRCFLRCATRMSSVDTEEMRPRFNRKGLKKVALRQIPVVVYGSGEGLVAFTDCPICLGEFLDGEKIRVLPNCHHCFHVKCVDIWLASHSSCPTCRQSVAEPPESGGDAPAAGSAEDAI</sequence>
<evidence type="ECO:0000256" key="1">
    <source>
        <dbReference type="ARBA" id="ARBA00000900"/>
    </source>
</evidence>
<evidence type="ECO:0000256" key="7">
    <source>
        <dbReference type="ARBA" id="ARBA00022833"/>
    </source>
</evidence>
<evidence type="ECO:0000256" key="5">
    <source>
        <dbReference type="ARBA" id="ARBA00022692"/>
    </source>
</evidence>
<dbReference type="EC" id="2.3.2.27" evidence="3"/>
<evidence type="ECO:0000313" key="14">
    <source>
        <dbReference type="EMBL" id="KAL0321763.1"/>
    </source>
</evidence>
<evidence type="ECO:0000259" key="13">
    <source>
        <dbReference type="PROSITE" id="PS50089"/>
    </source>
</evidence>
<dbReference type="InterPro" id="IPR001841">
    <property type="entry name" value="Znf_RING"/>
</dbReference>
<evidence type="ECO:0000256" key="8">
    <source>
        <dbReference type="ARBA" id="ARBA00022989"/>
    </source>
</evidence>
<dbReference type="Gene3D" id="3.30.40.10">
    <property type="entry name" value="Zinc/RING finger domain, C3HC4 (zinc finger)"/>
    <property type="match status" value="1"/>
</dbReference>
<name>A0AAW2LSS6_9LAMI</name>
<dbReference type="GO" id="GO:0008270">
    <property type="term" value="F:zinc ion binding"/>
    <property type="evidence" value="ECO:0007669"/>
    <property type="project" value="UniProtKB-KW"/>
</dbReference>
<gene>
    <name evidence="14" type="ORF">Scaly_2472700</name>
</gene>
<dbReference type="CDD" id="cd16461">
    <property type="entry name" value="RING-H2_EL5-like"/>
    <property type="match status" value="1"/>
</dbReference>
<dbReference type="GO" id="GO:0016020">
    <property type="term" value="C:membrane"/>
    <property type="evidence" value="ECO:0007669"/>
    <property type="project" value="UniProtKB-SubCell"/>
</dbReference>
<evidence type="ECO:0000256" key="12">
    <source>
        <dbReference type="SAM" id="MobiDB-lite"/>
    </source>
</evidence>
<comment type="subcellular location">
    <subcellularLocation>
        <location evidence="2">Membrane</location>
        <topology evidence="2">Single-pass membrane protein</topology>
    </subcellularLocation>
</comment>
<dbReference type="GO" id="GO:0016567">
    <property type="term" value="P:protein ubiquitination"/>
    <property type="evidence" value="ECO:0007669"/>
    <property type="project" value="InterPro"/>
</dbReference>
<feature type="domain" description="RING-type" evidence="13">
    <location>
        <begin position="107"/>
        <end position="149"/>
    </location>
</feature>
<comment type="catalytic activity">
    <reaction evidence="1">
        <text>S-ubiquitinyl-[E2 ubiquitin-conjugating enzyme]-L-cysteine + [acceptor protein]-L-lysine = [E2 ubiquitin-conjugating enzyme]-L-cysteine + N(6)-ubiquitinyl-[acceptor protein]-L-lysine.</text>
        <dbReference type="EC" id="2.3.2.27"/>
    </reaction>
</comment>
<evidence type="ECO:0000256" key="9">
    <source>
        <dbReference type="ARBA" id="ARBA00023136"/>
    </source>
</evidence>
<comment type="similarity">
    <text evidence="10">Belongs to the RING-type zinc finger family. ATL subfamily.</text>
</comment>
<keyword evidence="6" id="KW-0479">Metal-binding</keyword>
<keyword evidence="5" id="KW-0812">Transmembrane</keyword>
<keyword evidence="7" id="KW-0862">Zinc</keyword>
<evidence type="ECO:0000256" key="2">
    <source>
        <dbReference type="ARBA" id="ARBA00004167"/>
    </source>
</evidence>
<protein>
    <recommendedName>
        <fullName evidence="3">RING-type E3 ubiquitin transferase</fullName>
        <ecNumber evidence="3">2.3.2.27</ecNumber>
    </recommendedName>
</protein>
<keyword evidence="4" id="KW-0808">Transferase</keyword>
<reference evidence="14" key="1">
    <citation type="submission" date="2020-06" db="EMBL/GenBank/DDBJ databases">
        <authorList>
            <person name="Li T."/>
            <person name="Hu X."/>
            <person name="Zhang T."/>
            <person name="Song X."/>
            <person name="Zhang H."/>
            <person name="Dai N."/>
            <person name="Sheng W."/>
            <person name="Hou X."/>
            <person name="Wei L."/>
        </authorList>
    </citation>
    <scope>NUCLEOTIDE SEQUENCE</scope>
    <source>
        <strain evidence="14">KEN8</strain>
        <tissue evidence="14">Leaf</tissue>
    </source>
</reference>
<evidence type="ECO:0000256" key="11">
    <source>
        <dbReference type="PROSITE-ProRule" id="PRU00175"/>
    </source>
</evidence>
<reference evidence="14" key="2">
    <citation type="journal article" date="2024" name="Plant">
        <title>Genomic evolution and insights into agronomic trait innovations of Sesamum species.</title>
        <authorList>
            <person name="Miao H."/>
            <person name="Wang L."/>
            <person name="Qu L."/>
            <person name="Liu H."/>
            <person name="Sun Y."/>
            <person name="Le M."/>
            <person name="Wang Q."/>
            <person name="Wei S."/>
            <person name="Zheng Y."/>
            <person name="Lin W."/>
            <person name="Duan Y."/>
            <person name="Cao H."/>
            <person name="Xiong S."/>
            <person name="Wang X."/>
            <person name="Wei L."/>
            <person name="Li C."/>
            <person name="Ma Q."/>
            <person name="Ju M."/>
            <person name="Zhao R."/>
            <person name="Li G."/>
            <person name="Mu C."/>
            <person name="Tian Q."/>
            <person name="Mei H."/>
            <person name="Zhang T."/>
            <person name="Gao T."/>
            <person name="Zhang H."/>
        </authorList>
    </citation>
    <scope>NUCLEOTIDE SEQUENCE</scope>
    <source>
        <strain evidence="14">KEN8</strain>
    </source>
</reference>
<dbReference type="GO" id="GO:0061630">
    <property type="term" value="F:ubiquitin protein ligase activity"/>
    <property type="evidence" value="ECO:0007669"/>
    <property type="project" value="UniProtKB-EC"/>
</dbReference>
<dbReference type="PANTHER" id="PTHR46905:SF21">
    <property type="entry name" value="RING-TYPE E3 UBIQUITIN TRANSFERASE"/>
    <property type="match status" value="1"/>
</dbReference>
<keyword evidence="9" id="KW-0472">Membrane</keyword>
<keyword evidence="8" id="KW-1133">Transmembrane helix</keyword>
<organism evidence="14">
    <name type="scientific">Sesamum calycinum</name>
    <dbReference type="NCBI Taxonomy" id="2727403"/>
    <lineage>
        <taxon>Eukaryota</taxon>
        <taxon>Viridiplantae</taxon>
        <taxon>Streptophyta</taxon>
        <taxon>Embryophyta</taxon>
        <taxon>Tracheophyta</taxon>
        <taxon>Spermatophyta</taxon>
        <taxon>Magnoliopsida</taxon>
        <taxon>eudicotyledons</taxon>
        <taxon>Gunneridae</taxon>
        <taxon>Pentapetalae</taxon>
        <taxon>asterids</taxon>
        <taxon>lamiids</taxon>
        <taxon>Lamiales</taxon>
        <taxon>Pedaliaceae</taxon>
        <taxon>Sesamum</taxon>
    </lineage>
</organism>
<dbReference type="SMART" id="SM00184">
    <property type="entry name" value="RING"/>
    <property type="match status" value="1"/>
</dbReference>
<evidence type="ECO:0000256" key="3">
    <source>
        <dbReference type="ARBA" id="ARBA00012483"/>
    </source>
</evidence>
<comment type="caution">
    <text evidence="14">The sequence shown here is derived from an EMBL/GenBank/DDBJ whole genome shotgun (WGS) entry which is preliminary data.</text>
</comment>
<proteinExistence type="inferred from homology"/>
<evidence type="ECO:0000256" key="4">
    <source>
        <dbReference type="ARBA" id="ARBA00022679"/>
    </source>
</evidence>
<evidence type="ECO:0000256" key="6">
    <source>
        <dbReference type="ARBA" id="ARBA00022723"/>
    </source>
</evidence>
<dbReference type="Pfam" id="PF13639">
    <property type="entry name" value="zf-RING_2"/>
    <property type="match status" value="1"/>
</dbReference>
<dbReference type="InterPro" id="IPR044602">
    <property type="entry name" value="ATL10/ATL72-79-like"/>
</dbReference>
<dbReference type="PANTHER" id="PTHR46905">
    <property type="entry name" value="RING-H2 FINGER PROTEIN ATL78"/>
    <property type="match status" value="1"/>
</dbReference>
<evidence type="ECO:0000256" key="10">
    <source>
        <dbReference type="ARBA" id="ARBA00024209"/>
    </source>
</evidence>
<feature type="region of interest" description="Disordered" evidence="12">
    <location>
        <begin position="1"/>
        <end position="23"/>
    </location>
</feature>
<accession>A0AAW2LSS6</accession>
<keyword evidence="11" id="KW-0863">Zinc-finger</keyword>
<feature type="region of interest" description="Disordered" evidence="12">
    <location>
        <begin position="153"/>
        <end position="172"/>
    </location>
</feature>
<dbReference type="SUPFAM" id="SSF57850">
    <property type="entry name" value="RING/U-box"/>
    <property type="match status" value="1"/>
</dbReference>
<dbReference type="InterPro" id="IPR013083">
    <property type="entry name" value="Znf_RING/FYVE/PHD"/>
</dbReference>